<evidence type="ECO:0000313" key="2">
    <source>
        <dbReference type="EMBL" id="KAJ3605023.1"/>
    </source>
</evidence>
<proteinExistence type="predicted"/>
<comment type="caution">
    <text evidence="2">The sequence shown here is derived from an EMBL/GenBank/DDBJ whole genome shotgun (WGS) entry which is preliminary data.</text>
</comment>
<organism evidence="2 3">
    <name type="scientific">Muraenolepis orangiensis</name>
    <name type="common">Patagonian moray cod</name>
    <dbReference type="NCBI Taxonomy" id="630683"/>
    <lineage>
        <taxon>Eukaryota</taxon>
        <taxon>Metazoa</taxon>
        <taxon>Chordata</taxon>
        <taxon>Craniata</taxon>
        <taxon>Vertebrata</taxon>
        <taxon>Euteleostomi</taxon>
        <taxon>Actinopterygii</taxon>
        <taxon>Neopterygii</taxon>
        <taxon>Teleostei</taxon>
        <taxon>Neoteleostei</taxon>
        <taxon>Acanthomorphata</taxon>
        <taxon>Zeiogadaria</taxon>
        <taxon>Gadariae</taxon>
        <taxon>Gadiformes</taxon>
        <taxon>Muraenolepidoidei</taxon>
        <taxon>Muraenolepididae</taxon>
        <taxon>Muraenolepis</taxon>
    </lineage>
</organism>
<evidence type="ECO:0000313" key="3">
    <source>
        <dbReference type="Proteomes" id="UP001148018"/>
    </source>
</evidence>
<name>A0A9Q0INX7_9TELE</name>
<keyword evidence="3" id="KW-1185">Reference proteome</keyword>
<protein>
    <submittedName>
        <fullName evidence="2">Uncharacterized protein</fullName>
    </submittedName>
</protein>
<sequence>MHVIQVQVHDEHRNMSGHRHQRPQSQQQGELHREWQGDDKTDTTASFRHHSAAAGLTPVSDKVGDVTGVLN</sequence>
<dbReference type="EMBL" id="JANIIK010000043">
    <property type="protein sequence ID" value="KAJ3605023.1"/>
    <property type="molecule type" value="Genomic_DNA"/>
</dbReference>
<dbReference type="Proteomes" id="UP001148018">
    <property type="component" value="Unassembled WGS sequence"/>
</dbReference>
<reference evidence="2" key="1">
    <citation type="submission" date="2022-07" db="EMBL/GenBank/DDBJ databases">
        <title>Chromosome-level genome of Muraenolepis orangiensis.</title>
        <authorList>
            <person name="Kim J."/>
        </authorList>
    </citation>
    <scope>NUCLEOTIDE SEQUENCE</scope>
    <source>
        <strain evidence="2">KU_S4_2022</strain>
        <tissue evidence="2">Muscle</tissue>
    </source>
</reference>
<evidence type="ECO:0000256" key="1">
    <source>
        <dbReference type="SAM" id="MobiDB-lite"/>
    </source>
</evidence>
<feature type="region of interest" description="Disordered" evidence="1">
    <location>
        <begin position="1"/>
        <end position="71"/>
    </location>
</feature>
<dbReference type="AlphaFoldDB" id="A0A9Q0INX7"/>
<feature type="compositionally biased region" description="Basic and acidic residues" evidence="1">
    <location>
        <begin position="30"/>
        <end position="42"/>
    </location>
</feature>
<gene>
    <name evidence="2" type="ORF">NHX12_027074</name>
</gene>
<accession>A0A9Q0INX7</accession>